<protein>
    <submittedName>
        <fullName evidence="1">Uncharacterized protein</fullName>
    </submittedName>
</protein>
<sequence>MQEDDNIIVFSNKLRGIANKAFQLGETYTKEKLARKTLRTRRISKPQGRFKTDNRDRKGPNKFMSEGSTMKKKGKEREGDGHIQVECANTFDDDKKSDVEDDKEDTDSNETLAFNVLIDLEDISMNNDRKMTVKMIPSIVMKNLLYIKCVGLVKLHQDLKDRLKKIQEQKDTLERRNHVLIAQVKDVTDRVNKPAGMKSGLGYTGTNLNHTKGIHVTQHGSSHTMYSRLEGVFIKDSLSQAEKRNLIKEYKPRKPSLMYDYYKMIERKDIRLLNNHPTDAIISDITEDRRTISKKGVDYNQMAVMISMTCSTSILEPKNFKEALTDEYWIKVMQEELQ</sequence>
<gene>
    <name evidence="1" type="ORF">M9H77_30109</name>
</gene>
<name>A0ACB9ZYX4_CATRO</name>
<reference evidence="2" key="1">
    <citation type="journal article" date="2023" name="Nat. Plants">
        <title>Single-cell RNA sequencing provides a high-resolution roadmap for understanding the multicellular compartmentation of specialized metabolism.</title>
        <authorList>
            <person name="Sun S."/>
            <person name="Shen X."/>
            <person name="Li Y."/>
            <person name="Li Y."/>
            <person name="Wang S."/>
            <person name="Li R."/>
            <person name="Zhang H."/>
            <person name="Shen G."/>
            <person name="Guo B."/>
            <person name="Wei J."/>
            <person name="Xu J."/>
            <person name="St-Pierre B."/>
            <person name="Chen S."/>
            <person name="Sun C."/>
        </authorList>
    </citation>
    <scope>NUCLEOTIDE SEQUENCE [LARGE SCALE GENOMIC DNA]</scope>
</reference>
<accession>A0ACB9ZYX4</accession>
<evidence type="ECO:0000313" key="2">
    <source>
        <dbReference type="Proteomes" id="UP001060085"/>
    </source>
</evidence>
<dbReference type="EMBL" id="CM044707">
    <property type="protein sequence ID" value="KAI5652922.1"/>
    <property type="molecule type" value="Genomic_DNA"/>
</dbReference>
<evidence type="ECO:0000313" key="1">
    <source>
        <dbReference type="EMBL" id="KAI5652922.1"/>
    </source>
</evidence>
<comment type="caution">
    <text evidence="1">The sequence shown here is derived from an EMBL/GenBank/DDBJ whole genome shotgun (WGS) entry which is preliminary data.</text>
</comment>
<organism evidence="1 2">
    <name type="scientific">Catharanthus roseus</name>
    <name type="common">Madagascar periwinkle</name>
    <name type="synonym">Vinca rosea</name>
    <dbReference type="NCBI Taxonomy" id="4058"/>
    <lineage>
        <taxon>Eukaryota</taxon>
        <taxon>Viridiplantae</taxon>
        <taxon>Streptophyta</taxon>
        <taxon>Embryophyta</taxon>
        <taxon>Tracheophyta</taxon>
        <taxon>Spermatophyta</taxon>
        <taxon>Magnoliopsida</taxon>
        <taxon>eudicotyledons</taxon>
        <taxon>Gunneridae</taxon>
        <taxon>Pentapetalae</taxon>
        <taxon>asterids</taxon>
        <taxon>lamiids</taxon>
        <taxon>Gentianales</taxon>
        <taxon>Apocynaceae</taxon>
        <taxon>Rauvolfioideae</taxon>
        <taxon>Vinceae</taxon>
        <taxon>Catharanthinae</taxon>
        <taxon>Catharanthus</taxon>
    </lineage>
</organism>
<dbReference type="Proteomes" id="UP001060085">
    <property type="component" value="Linkage Group LG07"/>
</dbReference>
<proteinExistence type="predicted"/>
<keyword evidence="2" id="KW-1185">Reference proteome</keyword>